<dbReference type="Proteomes" id="UP000807504">
    <property type="component" value="Unassembled WGS sequence"/>
</dbReference>
<accession>A0A8T0FL36</accession>
<gene>
    <name evidence="2" type="ORF">HNY73_005870</name>
</gene>
<dbReference type="Pfam" id="PF16984">
    <property type="entry name" value="Grp7_allergen"/>
    <property type="match status" value="1"/>
</dbReference>
<protein>
    <submittedName>
        <fullName evidence="2">Mite allergen Lep d 7 like protein</fullName>
    </submittedName>
</protein>
<evidence type="ECO:0000313" key="2">
    <source>
        <dbReference type="EMBL" id="KAF8790928.1"/>
    </source>
</evidence>
<dbReference type="InterPro" id="IPR038602">
    <property type="entry name" value="Mite_allergen_7_sf"/>
</dbReference>
<keyword evidence="1" id="KW-0812">Transmembrane</keyword>
<evidence type="ECO:0000256" key="1">
    <source>
        <dbReference type="SAM" id="Phobius"/>
    </source>
</evidence>
<feature type="transmembrane region" description="Helical" evidence="1">
    <location>
        <begin position="33"/>
        <end position="55"/>
    </location>
</feature>
<dbReference type="Gene3D" id="3.15.10.50">
    <property type="match status" value="1"/>
</dbReference>
<keyword evidence="1" id="KW-1133">Transmembrane helix</keyword>
<dbReference type="AlphaFoldDB" id="A0A8T0FL36"/>
<keyword evidence="1" id="KW-0472">Membrane</keyword>
<keyword evidence="3" id="KW-1185">Reference proteome</keyword>
<name>A0A8T0FL36_ARGBR</name>
<dbReference type="InterPro" id="IPR020234">
    <property type="entry name" value="Mite_allergen_group-7"/>
</dbReference>
<sequence>MHFLTHLVSWEVFGLFKLDGLRHPIRAQPSSSLILFSLSIMGLFQFVSFIGLFVLARTYASDSTIDNDPNERGNLYIDKLIEDIIETRGDEFDPYKLGESVFGFYKKILFVNVSCEVRLRSGYLRGLKTLHRTGDSYLTEQGDKLVVRATLGSGALDFKYEGSIKFLNIGPSITVAGNLAYIEVMIEFSVDSKTGRNGSLHEFFIEDIRDMNVWVSGLGPFNWALNPIIKGAKKIFKTYLKNLLESKIQFYIEERLPNFQFPVEGLYSVKSTP</sequence>
<proteinExistence type="predicted"/>
<comment type="caution">
    <text evidence="2">The sequence shown here is derived from an EMBL/GenBank/DDBJ whole genome shotgun (WGS) entry which is preliminary data.</text>
</comment>
<evidence type="ECO:0000313" key="3">
    <source>
        <dbReference type="Proteomes" id="UP000807504"/>
    </source>
</evidence>
<dbReference type="EMBL" id="JABXBU010000011">
    <property type="protein sequence ID" value="KAF8790928.1"/>
    <property type="molecule type" value="Genomic_DNA"/>
</dbReference>
<organism evidence="2 3">
    <name type="scientific">Argiope bruennichi</name>
    <name type="common">Wasp spider</name>
    <name type="synonym">Aranea bruennichi</name>
    <dbReference type="NCBI Taxonomy" id="94029"/>
    <lineage>
        <taxon>Eukaryota</taxon>
        <taxon>Metazoa</taxon>
        <taxon>Ecdysozoa</taxon>
        <taxon>Arthropoda</taxon>
        <taxon>Chelicerata</taxon>
        <taxon>Arachnida</taxon>
        <taxon>Araneae</taxon>
        <taxon>Araneomorphae</taxon>
        <taxon>Entelegynae</taxon>
        <taxon>Araneoidea</taxon>
        <taxon>Araneidae</taxon>
        <taxon>Argiope</taxon>
    </lineage>
</organism>
<reference evidence="2" key="2">
    <citation type="submission" date="2020-06" db="EMBL/GenBank/DDBJ databases">
        <authorList>
            <person name="Sheffer M."/>
        </authorList>
    </citation>
    <scope>NUCLEOTIDE SEQUENCE</scope>
</reference>
<reference evidence="2" key="1">
    <citation type="journal article" date="2020" name="bioRxiv">
        <title>Chromosome-level reference genome of the European wasp spider Argiope bruennichi: a resource for studies on range expansion and evolutionary adaptation.</title>
        <authorList>
            <person name="Sheffer M.M."/>
            <person name="Hoppe A."/>
            <person name="Krehenwinkel H."/>
            <person name="Uhl G."/>
            <person name="Kuss A.W."/>
            <person name="Jensen L."/>
            <person name="Jensen C."/>
            <person name="Gillespie R.G."/>
            <person name="Hoff K.J."/>
            <person name="Prost S."/>
        </authorList>
    </citation>
    <scope>NUCLEOTIDE SEQUENCE</scope>
</reference>